<organism evidence="1 2">
    <name type="scientific">Chryseobacterium kimseyorum</name>
    <dbReference type="NCBI Taxonomy" id="2984028"/>
    <lineage>
        <taxon>Bacteria</taxon>
        <taxon>Pseudomonadati</taxon>
        <taxon>Bacteroidota</taxon>
        <taxon>Flavobacteriia</taxon>
        <taxon>Flavobacteriales</taxon>
        <taxon>Weeksellaceae</taxon>
        <taxon>Chryseobacterium group</taxon>
        <taxon>Chryseobacterium</taxon>
    </lineage>
</organism>
<evidence type="ECO:0000313" key="2">
    <source>
        <dbReference type="Proteomes" id="UP001163731"/>
    </source>
</evidence>
<sequence length="112" mass="12913">MKKLLFIIFISTGIFTFAQQADKEAYIKKESIGGKLDFSKRIEEKYSDAPFIKFGETLYNKKDFTVLIWAANVRTVGVESFDQAAKLWEEINKRSLTEAERKALKTGFEAKF</sequence>
<accession>A0ABT3HTV6</accession>
<dbReference type="Proteomes" id="UP001163731">
    <property type="component" value="Unassembled WGS sequence"/>
</dbReference>
<name>A0ABT3HTV6_9FLAO</name>
<evidence type="ECO:0000313" key="1">
    <source>
        <dbReference type="EMBL" id="MCW3167216.1"/>
    </source>
</evidence>
<protein>
    <submittedName>
        <fullName evidence="1">Uncharacterized protein</fullName>
    </submittedName>
</protein>
<comment type="caution">
    <text evidence="1">The sequence shown here is derived from an EMBL/GenBank/DDBJ whole genome shotgun (WGS) entry which is preliminary data.</text>
</comment>
<dbReference type="EMBL" id="JAPDHW010000001">
    <property type="protein sequence ID" value="MCW3167216.1"/>
    <property type="molecule type" value="Genomic_DNA"/>
</dbReference>
<gene>
    <name evidence="1" type="ORF">OMO38_01625</name>
</gene>
<proteinExistence type="predicted"/>
<keyword evidence="2" id="KW-1185">Reference proteome</keyword>
<reference evidence="1" key="1">
    <citation type="submission" date="2022-10" db="EMBL/GenBank/DDBJ databases">
        <title>Chryseobacterium babae sp. nov. isolated from the gut of the beetle Oryctes rhinoceros, and Chryseobacterium kimseyorum sp. nov., isolated from a stick insect rearing cage.</title>
        <authorList>
            <person name="Shelomi M."/>
            <person name="Han C.-J."/>
            <person name="Chen W.-M."/>
            <person name="Chen H.-K."/>
            <person name="Liaw S.-J."/>
            <person name="Muhle E."/>
            <person name="Clermont D."/>
        </authorList>
    </citation>
    <scope>NUCLEOTIDE SEQUENCE</scope>
    <source>
        <strain evidence="1">09-1422</strain>
    </source>
</reference>
<dbReference type="RefSeq" id="WP_264748505.1">
    <property type="nucleotide sequence ID" value="NZ_JAPDHW010000001.1"/>
</dbReference>